<gene>
    <name evidence="1" type="ORF">LITE_LOCUS28740</name>
</gene>
<reference evidence="1" key="1">
    <citation type="submission" date="2022-08" db="EMBL/GenBank/DDBJ databases">
        <authorList>
            <person name="Gutierrez-Valencia J."/>
        </authorList>
    </citation>
    <scope>NUCLEOTIDE SEQUENCE</scope>
</reference>
<evidence type="ECO:0000313" key="1">
    <source>
        <dbReference type="EMBL" id="CAI0445805.1"/>
    </source>
</evidence>
<dbReference type="AlphaFoldDB" id="A0AAV0MHQ2"/>
<comment type="caution">
    <text evidence="1">The sequence shown here is derived from an EMBL/GenBank/DDBJ whole genome shotgun (WGS) entry which is preliminary data.</text>
</comment>
<proteinExistence type="predicted"/>
<dbReference type="Proteomes" id="UP001154282">
    <property type="component" value="Unassembled WGS sequence"/>
</dbReference>
<accession>A0AAV0MHQ2</accession>
<name>A0AAV0MHQ2_9ROSI</name>
<organism evidence="1 2">
    <name type="scientific">Linum tenue</name>
    <dbReference type="NCBI Taxonomy" id="586396"/>
    <lineage>
        <taxon>Eukaryota</taxon>
        <taxon>Viridiplantae</taxon>
        <taxon>Streptophyta</taxon>
        <taxon>Embryophyta</taxon>
        <taxon>Tracheophyta</taxon>
        <taxon>Spermatophyta</taxon>
        <taxon>Magnoliopsida</taxon>
        <taxon>eudicotyledons</taxon>
        <taxon>Gunneridae</taxon>
        <taxon>Pentapetalae</taxon>
        <taxon>rosids</taxon>
        <taxon>fabids</taxon>
        <taxon>Malpighiales</taxon>
        <taxon>Linaceae</taxon>
        <taxon>Linum</taxon>
    </lineage>
</organism>
<dbReference type="EMBL" id="CAMGYJ010000007">
    <property type="protein sequence ID" value="CAI0445805.1"/>
    <property type="molecule type" value="Genomic_DNA"/>
</dbReference>
<sequence length="53" mass="6369">MCIDAVALWDWRRWRPRQRWSFGENDGGKLHWTTEETFEDGLCRDLARGEMAI</sequence>
<keyword evidence="2" id="KW-1185">Reference proteome</keyword>
<evidence type="ECO:0000313" key="2">
    <source>
        <dbReference type="Proteomes" id="UP001154282"/>
    </source>
</evidence>
<protein>
    <submittedName>
        <fullName evidence="1">Uncharacterized protein</fullName>
    </submittedName>
</protein>